<dbReference type="PROSITE" id="PS00211">
    <property type="entry name" value="ABC_TRANSPORTER_1"/>
    <property type="match status" value="1"/>
</dbReference>
<organism evidence="12 13">
    <name type="scientific">Cladorrhinum samala</name>
    <dbReference type="NCBI Taxonomy" id="585594"/>
    <lineage>
        <taxon>Eukaryota</taxon>
        <taxon>Fungi</taxon>
        <taxon>Dikarya</taxon>
        <taxon>Ascomycota</taxon>
        <taxon>Pezizomycotina</taxon>
        <taxon>Sordariomycetes</taxon>
        <taxon>Sordariomycetidae</taxon>
        <taxon>Sordariales</taxon>
        <taxon>Podosporaceae</taxon>
        <taxon>Cladorrhinum</taxon>
    </lineage>
</organism>
<dbReference type="GO" id="GO:0016887">
    <property type="term" value="F:ATP hydrolysis activity"/>
    <property type="evidence" value="ECO:0007669"/>
    <property type="project" value="InterPro"/>
</dbReference>
<evidence type="ECO:0000313" key="13">
    <source>
        <dbReference type="Proteomes" id="UP001321749"/>
    </source>
</evidence>
<feature type="transmembrane region" description="Helical" evidence="10">
    <location>
        <begin position="1496"/>
        <end position="1515"/>
    </location>
</feature>
<keyword evidence="7 10" id="KW-1133">Transmembrane helix</keyword>
<comment type="similarity">
    <text evidence="2">Belongs to the ABC transporter superfamily. ABCG family. PDR (TC 3.A.1.205) subfamily.</text>
</comment>
<feature type="domain" description="ABC transporter" evidence="11">
    <location>
        <begin position="886"/>
        <end position="1128"/>
    </location>
</feature>
<dbReference type="PANTHER" id="PTHR19241">
    <property type="entry name" value="ATP-BINDING CASSETTE TRANSPORTER"/>
    <property type="match status" value="1"/>
</dbReference>
<keyword evidence="8 10" id="KW-0472">Membrane</keyword>
<evidence type="ECO:0000256" key="7">
    <source>
        <dbReference type="ARBA" id="ARBA00022989"/>
    </source>
</evidence>
<dbReference type="InterPro" id="IPR027417">
    <property type="entry name" value="P-loop_NTPase"/>
</dbReference>
<dbReference type="Pfam" id="PF14510">
    <property type="entry name" value="ABC_trans_N"/>
    <property type="match status" value="1"/>
</dbReference>
<evidence type="ECO:0000256" key="6">
    <source>
        <dbReference type="ARBA" id="ARBA00022840"/>
    </source>
</evidence>
<dbReference type="InterPro" id="IPR010929">
    <property type="entry name" value="PDR_CDR_ABC"/>
</dbReference>
<evidence type="ECO:0000256" key="4">
    <source>
        <dbReference type="ARBA" id="ARBA00022692"/>
    </source>
</evidence>
<dbReference type="CDD" id="cd03232">
    <property type="entry name" value="ABCG_PDR_domain2"/>
    <property type="match status" value="1"/>
</dbReference>
<dbReference type="InterPro" id="IPR003439">
    <property type="entry name" value="ABC_transporter-like_ATP-bd"/>
</dbReference>
<dbReference type="Pfam" id="PF06422">
    <property type="entry name" value="PDR_CDR"/>
    <property type="match status" value="1"/>
</dbReference>
<keyword evidence="13" id="KW-1185">Reference proteome</keyword>
<dbReference type="InterPro" id="IPR043926">
    <property type="entry name" value="ABCG_dom"/>
</dbReference>
<reference evidence="12" key="1">
    <citation type="journal article" date="2023" name="Mol. Phylogenet. Evol.">
        <title>Genome-scale phylogeny and comparative genomics of the fungal order Sordariales.</title>
        <authorList>
            <person name="Hensen N."/>
            <person name="Bonometti L."/>
            <person name="Westerberg I."/>
            <person name="Brannstrom I.O."/>
            <person name="Guillou S."/>
            <person name="Cros-Aarteil S."/>
            <person name="Calhoun S."/>
            <person name="Haridas S."/>
            <person name="Kuo A."/>
            <person name="Mondo S."/>
            <person name="Pangilinan J."/>
            <person name="Riley R."/>
            <person name="LaButti K."/>
            <person name="Andreopoulos B."/>
            <person name="Lipzen A."/>
            <person name="Chen C."/>
            <person name="Yan M."/>
            <person name="Daum C."/>
            <person name="Ng V."/>
            <person name="Clum A."/>
            <person name="Steindorff A."/>
            <person name="Ohm R.A."/>
            <person name="Martin F."/>
            <person name="Silar P."/>
            <person name="Natvig D.O."/>
            <person name="Lalanne C."/>
            <person name="Gautier V."/>
            <person name="Ament-Velasquez S.L."/>
            <person name="Kruys A."/>
            <person name="Hutchinson M.I."/>
            <person name="Powell A.J."/>
            <person name="Barry K."/>
            <person name="Miller A.N."/>
            <person name="Grigoriev I.V."/>
            <person name="Debuchy R."/>
            <person name="Gladieux P."/>
            <person name="Hiltunen Thoren M."/>
            <person name="Johannesson H."/>
        </authorList>
    </citation>
    <scope>NUCLEOTIDE SEQUENCE</scope>
    <source>
        <strain evidence="12">PSN324</strain>
    </source>
</reference>
<dbReference type="GO" id="GO:0140359">
    <property type="term" value="F:ABC-type transporter activity"/>
    <property type="evidence" value="ECO:0007669"/>
    <property type="project" value="InterPro"/>
</dbReference>
<feature type="transmembrane region" description="Helical" evidence="10">
    <location>
        <begin position="662"/>
        <end position="682"/>
    </location>
</feature>
<dbReference type="Gene3D" id="3.40.50.300">
    <property type="entry name" value="P-loop containing nucleotide triphosphate hydrolases"/>
    <property type="match status" value="2"/>
</dbReference>
<keyword evidence="3" id="KW-0813">Transport</keyword>
<evidence type="ECO:0000256" key="5">
    <source>
        <dbReference type="ARBA" id="ARBA00022741"/>
    </source>
</evidence>
<protein>
    <submittedName>
        <fullName evidence="12">ABC-2 type transporter-domain-containing protein</fullName>
    </submittedName>
</protein>
<feature type="transmembrane region" description="Helical" evidence="10">
    <location>
        <begin position="1344"/>
        <end position="1364"/>
    </location>
</feature>
<feature type="transmembrane region" description="Helical" evidence="10">
    <location>
        <begin position="1224"/>
        <end position="1243"/>
    </location>
</feature>
<dbReference type="InterPro" id="IPR017871">
    <property type="entry name" value="ABC_transporter-like_CS"/>
</dbReference>
<dbReference type="SUPFAM" id="SSF52540">
    <property type="entry name" value="P-loop containing nucleoside triphosphate hydrolases"/>
    <property type="match status" value="2"/>
</dbReference>
<dbReference type="InterPro" id="IPR013525">
    <property type="entry name" value="ABC2_TM"/>
</dbReference>
<comment type="caution">
    <text evidence="12">The sequence shown here is derived from an EMBL/GenBank/DDBJ whole genome shotgun (WGS) entry which is preliminary data.</text>
</comment>
<dbReference type="PROSITE" id="PS50893">
    <property type="entry name" value="ABC_TRANSPORTER_2"/>
    <property type="match status" value="2"/>
</dbReference>
<evidence type="ECO:0000256" key="10">
    <source>
        <dbReference type="SAM" id="Phobius"/>
    </source>
</evidence>
<feature type="transmembrane region" description="Helical" evidence="10">
    <location>
        <begin position="554"/>
        <end position="574"/>
    </location>
</feature>
<evidence type="ECO:0000256" key="2">
    <source>
        <dbReference type="ARBA" id="ARBA00006012"/>
    </source>
</evidence>
<feature type="transmembrane region" description="Helical" evidence="10">
    <location>
        <begin position="802"/>
        <end position="822"/>
    </location>
</feature>
<feature type="region of interest" description="Disordered" evidence="9">
    <location>
        <begin position="846"/>
        <end position="874"/>
    </location>
</feature>
<accession>A0AAV9HZX8</accession>
<evidence type="ECO:0000256" key="9">
    <source>
        <dbReference type="SAM" id="MobiDB-lite"/>
    </source>
</evidence>
<dbReference type="Pfam" id="PF00005">
    <property type="entry name" value="ABC_tran"/>
    <property type="match status" value="2"/>
</dbReference>
<feature type="transmembrane region" description="Helical" evidence="10">
    <location>
        <begin position="694"/>
        <end position="715"/>
    </location>
</feature>
<keyword evidence="5" id="KW-0547">Nucleotide-binding</keyword>
<evidence type="ECO:0000313" key="12">
    <source>
        <dbReference type="EMBL" id="KAK4466442.1"/>
    </source>
</evidence>
<dbReference type="InterPro" id="IPR034003">
    <property type="entry name" value="ABCG_PDR_2"/>
</dbReference>
<sequence length="1529" mass="170082">MSFMGTGSFGNYDRTAQMSGAPLARHATHEDQQDGALAPVTGSPGRSEDVSRTRATSVTEVADSETPANENEKDSKEMGEDDDSDVVAEERRQSAILALARKYTSQSQHAGVEGGANPFNIASTDEASPLNPHGPNFNGRAWAKALVNTLEGAGQTFRTSGVAFQNLNVFGFGSPTDYQKDVVNVWLEVAGLVRKFTGAGKRRIDILRDFDGVVKKGEMLVVLGPPGSGCSTFLKTIAGDYNGIFMDDKSYFNYQGMSAKEMHSQHRGEAIYTAEVDTHFPQLTVGDTLTFAAHARAPRDLPDGVDKNTFANHLRDVMMALFGISHTMNTRVGNEYIRGVSGGERKRVTISEAALSLAPLQCWDNSTRGLDSANAIEFCKTLKMQTELFNNTACVSIYQAPQSAYDLFDKALVLYEGRQIFFGRADQARRYFENLGFECPDRQTTPDFLTSMTSPLERIVKPGFEGKAPRTPDEFAAAWKKSAEYKALQAEIEEYKTQHPINGPDAEAFRASKKAQQAKSQRLKSPYTLSFMQQIKLCLWRGWRRLVGDPSLSIGALIGNFIMSLIISSVFYNLQPTTDSFYQRGALLFFACLMNAFASALEILTLYAQRPIVEKHDRYALYHPSAEAVASMLCDMPYKIANTLVFNLTLYFMTNLRREPGAFFFFLLISFFTVMAMSMIFRTIASSSRTLSQAMVPAAFIILCLVLFTGFAIPIDYMLGWCRWINYIDPLAYAFESLVVNEFHGREFKCNAFIPNIGAPGYESVGGLNRACTAVGSIPGSDVVSGDAYMNSAFRYYHAHKWRNFGILIAFMLFFLATYMFAAENVSEKKSKGEVLLFRRGHKPASFKDHQGDSESGGVRVSGPVVNKGSDGNVSDGNIQASTSTFHWNNVCYEVKVKGETRQILNNVDGWVKPGTLTALMGVSGAGKTTLLDCLADRTSMGVITGEMLVDGLPRDASFQRKTGYVQQQDLHLQTTTVREALNFSALLRQPAHVSRAEKLAYVDEVIKLLEMEEYADAVIGVPGEGLNVEQRKRLTIGVELAAKPPLLLFVDEPTSGLDSQTSWAILDLLEKLTKSGQAILCTIHQPSAMLFQRFDRLLFLARGGKTVYFGDIGKNSTTMTSYFERHSGVECPKEANPAEWMLEVIGAAPGSTTNVDWHNAWRESPEYAAVQEELQRLKGNAKESSALATDDGSYREFAAPFGQQLLTVTHRVFQQYWRTPSYIYSKAMLCLVVALFIGFVFWKAPNTVQGLQNQMFAIFNILTVFGQLVQQTMPHFVVQRSLYEVRERPSKVYSWKVFMLSQIIVELPWNTLMAALMFVTWYYPVGLDANAAAAGQTVERGALMFLLLVCFMLFTSTFTDFIIAGFETAEAGGNIANLLFSLCLIFCGVLATPDTMPKFWIFMYRVSPFTYLVSAMLSVAVANTNVYCAENEFTRFIPANGTCGEYMSSYINTFGGYLQDPENTIECKFCSISDTNVFLARVNANYDDRWRNFGILWAFIIFNIFAALGLYWLVRVPKKKLGDKKKKE</sequence>
<feature type="transmembrane region" description="Helical" evidence="10">
    <location>
        <begin position="1298"/>
        <end position="1324"/>
    </location>
</feature>
<dbReference type="GO" id="GO:0005524">
    <property type="term" value="F:ATP binding"/>
    <property type="evidence" value="ECO:0007669"/>
    <property type="project" value="UniProtKB-KW"/>
</dbReference>
<dbReference type="FunFam" id="3.40.50.300:FF:000881">
    <property type="entry name" value="ABC multidrug transporter A-1"/>
    <property type="match status" value="1"/>
</dbReference>
<keyword evidence="6" id="KW-0067">ATP-binding</keyword>
<dbReference type="InterPro" id="IPR029481">
    <property type="entry name" value="ABC_trans_N"/>
</dbReference>
<feature type="transmembrane region" description="Helical" evidence="10">
    <location>
        <begin position="1376"/>
        <end position="1394"/>
    </location>
</feature>
<feature type="domain" description="ABC transporter" evidence="11">
    <location>
        <begin position="187"/>
        <end position="441"/>
    </location>
</feature>
<dbReference type="Proteomes" id="UP001321749">
    <property type="component" value="Unassembled WGS sequence"/>
</dbReference>
<dbReference type="FunFam" id="3.40.50.300:FF:000054">
    <property type="entry name" value="ABC multidrug transporter atrF"/>
    <property type="match status" value="1"/>
</dbReference>
<feature type="region of interest" description="Disordered" evidence="9">
    <location>
        <begin position="1"/>
        <end position="88"/>
    </location>
</feature>
<dbReference type="Pfam" id="PF19055">
    <property type="entry name" value="ABC2_membrane_7"/>
    <property type="match status" value="1"/>
</dbReference>
<evidence type="ECO:0000259" key="11">
    <source>
        <dbReference type="PROSITE" id="PS50893"/>
    </source>
</evidence>
<name>A0AAV9HZX8_9PEZI</name>
<dbReference type="InterPro" id="IPR034001">
    <property type="entry name" value="ABCG_PDR_1"/>
</dbReference>
<dbReference type="Pfam" id="PF01061">
    <property type="entry name" value="ABC2_membrane"/>
    <property type="match status" value="2"/>
</dbReference>
<evidence type="ECO:0000256" key="3">
    <source>
        <dbReference type="ARBA" id="ARBA00022448"/>
    </source>
</evidence>
<reference evidence="12" key="2">
    <citation type="submission" date="2023-06" db="EMBL/GenBank/DDBJ databases">
        <authorList>
            <consortium name="Lawrence Berkeley National Laboratory"/>
            <person name="Mondo S.J."/>
            <person name="Hensen N."/>
            <person name="Bonometti L."/>
            <person name="Westerberg I."/>
            <person name="Brannstrom I.O."/>
            <person name="Guillou S."/>
            <person name="Cros-Aarteil S."/>
            <person name="Calhoun S."/>
            <person name="Haridas S."/>
            <person name="Kuo A."/>
            <person name="Pangilinan J."/>
            <person name="Riley R."/>
            <person name="Labutti K."/>
            <person name="Andreopoulos B."/>
            <person name="Lipzen A."/>
            <person name="Chen C."/>
            <person name="Yanf M."/>
            <person name="Daum C."/>
            <person name="Ng V."/>
            <person name="Clum A."/>
            <person name="Steindorff A."/>
            <person name="Ohm R."/>
            <person name="Martin F."/>
            <person name="Silar P."/>
            <person name="Natvig D."/>
            <person name="Lalanne C."/>
            <person name="Gautier V."/>
            <person name="Ament-Velasquez S.L."/>
            <person name="Kruys A."/>
            <person name="Hutchinson M.I."/>
            <person name="Powell A.J."/>
            <person name="Barry K."/>
            <person name="Miller A.N."/>
            <person name="Grigoriev I.V."/>
            <person name="Debuchy R."/>
            <person name="Gladieux P."/>
            <person name="Thoren M.H."/>
            <person name="Johannesson H."/>
        </authorList>
    </citation>
    <scope>NUCLEOTIDE SEQUENCE</scope>
    <source>
        <strain evidence="12">PSN324</strain>
    </source>
</reference>
<dbReference type="InterPro" id="IPR003593">
    <property type="entry name" value="AAA+_ATPase"/>
</dbReference>
<evidence type="ECO:0000256" key="8">
    <source>
        <dbReference type="ARBA" id="ARBA00023136"/>
    </source>
</evidence>
<gene>
    <name evidence="12" type="ORF">QBC42DRAFT_258897</name>
</gene>
<evidence type="ECO:0000256" key="1">
    <source>
        <dbReference type="ARBA" id="ARBA00004141"/>
    </source>
</evidence>
<dbReference type="GO" id="GO:0016020">
    <property type="term" value="C:membrane"/>
    <property type="evidence" value="ECO:0007669"/>
    <property type="project" value="UniProtKB-SubCell"/>
</dbReference>
<proteinExistence type="inferred from homology"/>
<dbReference type="CDD" id="cd03233">
    <property type="entry name" value="ABCG_PDR_domain1"/>
    <property type="match status" value="1"/>
</dbReference>
<feature type="transmembrane region" description="Helical" evidence="10">
    <location>
        <begin position="586"/>
        <end position="608"/>
    </location>
</feature>
<keyword evidence="4 10" id="KW-0812">Transmembrane</keyword>
<dbReference type="SMART" id="SM00382">
    <property type="entry name" value="AAA"/>
    <property type="match status" value="2"/>
</dbReference>
<comment type="subcellular location">
    <subcellularLocation>
        <location evidence="1">Membrane</location>
        <topology evidence="1">Multi-pass membrane protein</topology>
    </subcellularLocation>
</comment>
<dbReference type="EMBL" id="MU864931">
    <property type="protein sequence ID" value="KAK4466442.1"/>
    <property type="molecule type" value="Genomic_DNA"/>
</dbReference>